<feature type="transmembrane region" description="Helical" evidence="1">
    <location>
        <begin position="118"/>
        <end position="142"/>
    </location>
</feature>
<reference evidence="2 3" key="1">
    <citation type="submission" date="2013-09" db="EMBL/GenBank/DDBJ databases">
        <title>Corchorus capsularis genome sequencing.</title>
        <authorList>
            <person name="Alam M."/>
            <person name="Haque M.S."/>
            <person name="Islam M.S."/>
            <person name="Emdad E.M."/>
            <person name="Islam M.M."/>
            <person name="Ahmed B."/>
            <person name="Halim A."/>
            <person name="Hossen Q.M.M."/>
            <person name="Hossain M.Z."/>
            <person name="Ahmed R."/>
            <person name="Khan M.M."/>
            <person name="Islam R."/>
            <person name="Rashid M.M."/>
            <person name="Khan S.A."/>
            <person name="Rahman M.S."/>
            <person name="Alam M."/>
        </authorList>
    </citation>
    <scope>NUCLEOTIDE SEQUENCE [LARGE SCALE GENOMIC DNA]</scope>
    <source>
        <strain evidence="3">cv. CVL-1</strain>
        <tissue evidence="2">Whole seedling</tissue>
    </source>
</reference>
<dbReference type="STRING" id="210143.A0A1R3GS89"/>
<organism evidence="2 3">
    <name type="scientific">Corchorus capsularis</name>
    <name type="common">Jute</name>
    <dbReference type="NCBI Taxonomy" id="210143"/>
    <lineage>
        <taxon>Eukaryota</taxon>
        <taxon>Viridiplantae</taxon>
        <taxon>Streptophyta</taxon>
        <taxon>Embryophyta</taxon>
        <taxon>Tracheophyta</taxon>
        <taxon>Spermatophyta</taxon>
        <taxon>Magnoliopsida</taxon>
        <taxon>eudicotyledons</taxon>
        <taxon>Gunneridae</taxon>
        <taxon>Pentapetalae</taxon>
        <taxon>rosids</taxon>
        <taxon>malvids</taxon>
        <taxon>Malvales</taxon>
        <taxon>Malvaceae</taxon>
        <taxon>Grewioideae</taxon>
        <taxon>Apeibeae</taxon>
        <taxon>Corchorus</taxon>
    </lineage>
</organism>
<evidence type="ECO:0000256" key="1">
    <source>
        <dbReference type="SAM" id="Phobius"/>
    </source>
</evidence>
<keyword evidence="1" id="KW-0812">Transmembrane</keyword>
<dbReference type="Pfam" id="PF14476">
    <property type="entry name" value="Chloroplast_duf"/>
    <property type="match status" value="1"/>
</dbReference>
<dbReference type="Proteomes" id="UP000188268">
    <property type="component" value="Unassembled WGS sequence"/>
</dbReference>
<dbReference type="EMBL" id="AWWV01013635">
    <property type="protein sequence ID" value="OMO60860.1"/>
    <property type="molecule type" value="Genomic_DNA"/>
</dbReference>
<evidence type="ECO:0000313" key="3">
    <source>
        <dbReference type="Proteomes" id="UP000188268"/>
    </source>
</evidence>
<dbReference type="AlphaFoldDB" id="A0A1R3GS89"/>
<gene>
    <name evidence="2" type="ORF">CCACVL1_23832</name>
</gene>
<feature type="transmembrane region" description="Helical" evidence="1">
    <location>
        <begin position="297"/>
        <end position="315"/>
    </location>
</feature>
<name>A0A1R3GS89_COCAP</name>
<dbReference type="Gramene" id="OMO60860">
    <property type="protein sequence ID" value="OMO60860"/>
    <property type="gene ID" value="CCACVL1_23832"/>
</dbReference>
<dbReference type="OMA" id="NICAQRD"/>
<dbReference type="PANTHER" id="PTHR33358">
    <property type="entry name" value="F-BOX PROTEIN WITH A DOMAIN PROTEIN"/>
    <property type="match status" value="1"/>
</dbReference>
<dbReference type="PANTHER" id="PTHR33358:SF7">
    <property type="entry name" value="F-BOX PROTEIN"/>
    <property type="match status" value="1"/>
</dbReference>
<proteinExistence type="predicted"/>
<feature type="transmembrane region" description="Helical" evidence="1">
    <location>
        <begin position="321"/>
        <end position="342"/>
    </location>
</feature>
<protein>
    <submittedName>
        <fullName evidence="2">Putative F-box protein</fullName>
    </submittedName>
</protein>
<evidence type="ECO:0000313" key="2">
    <source>
        <dbReference type="EMBL" id="OMO60860.1"/>
    </source>
</evidence>
<accession>A0A1R3GS89</accession>
<dbReference type="OrthoDB" id="1897643at2759"/>
<keyword evidence="1" id="KW-1133">Transmembrane helix</keyword>
<keyword evidence="3" id="KW-1185">Reference proteome</keyword>
<sequence length="419" mass="45999">MAILQSSSLLTRSSSSANCFGKSRASLYNTNYVLVSKLQINAEFNPRKGFKSFKTTNPLENNKTNMEKEEVMSKPVALQQMYAIMDIAADRAQMHKNIAAQRDNWNWLLLNSVNEMTVTAATLAGIAAVGGGGGGAISLLALKLSSSLLYMAATGVLLVMNKIQPSQLAEEQRNASRLFKLLHEEMKTKVALKTPDSNDVEEAMEKVLALDKAYPLPLIGTMLDKFPSIVKPAVWWPEDETTHEELQVKVKLVGKEETNGWDENLEKDMKEIVGVLKKKDTEEYIRLCKLVLKINKVLAICGPLFTGIAAVGSALMGSSSFGSIAAIFGVVFGAMAIVVNSLQHGGQIGMVFEMYRSTAGFFSLVGETIKSNLEEKEADDRENGELLELKVALQLGRSLTELRDLSDEEDEDEFASKLF</sequence>
<dbReference type="InterPro" id="IPR027949">
    <property type="entry name" value="Chloroplast_duf"/>
</dbReference>
<keyword evidence="1" id="KW-0472">Membrane</keyword>
<comment type="caution">
    <text evidence="2">The sequence shown here is derived from an EMBL/GenBank/DDBJ whole genome shotgun (WGS) entry which is preliminary data.</text>
</comment>